<dbReference type="EMBL" id="CP120682">
    <property type="protein sequence ID" value="WKN38783.1"/>
    <property type="molecule type" value="Genomic_DNA"/>
</dbReference>
<feature type="transmembrane region" description="Helical" evidence="7">
    <location>
        <begin position="671"/>
        <end position="691"/>
    </location>
</feature>
<dbReference type="SUPFAM" id="SSF82866">
    <property type="entry name" value="Multidrug efflux transporter AcrB transmembrane domain"/>
    <property type="match status" value="2"/>
</dbReference>
<organism evidence="9">
    <name type="scientific">Roseihalotalea indica</name>
    <dbReference type="NCBI Taxonomy" id="2867963"/>
    <lineage>
        <taxon>Bacteria</taxon>
        <taxon>Pseudomonadati</taxon>
        <taxon>Bacteroidota</taxon>
        <taxon>Cytophagia</taxon>
        <taxon>Cytophagales</taxon>
        <taxon>Catalimonadaceae</taxon>
        <taxon>Roseihalotalea</taxon>
    </lineage>
</organism>
<evidence type="ECO:0000256" key="5">
    <source>
        <dbReference type="ARBA" id="ARBA00023136"/>
    </source>
</evidence>
<feature type="transmembrane region" description="Helical" evidence="7">
    <location>
        <begin position="245"/>
        <end position="265"/>
    </location>
</feature>
<evidence type="ECO:0000256" key="1">
    <source>
        <dbReference type="ARBA" id="ARBA00004651"/>
    </source>
</evidence>
<dbReference type="PROSITE" id="PS50156">
    <property type="entry name" value="SSD"/>
    <property type="match status" value="2"/>
</dbReference>
<dbReference type="InterPro" id="IPR000731">
    <property type="entry name" value="SSD"/>
</dbReference>
<feature type="transmembrane region" description="Helical" evidence="7">
    <location>
        <begin position="271"/>
        <end position="292"/>
    </location>
</feature>
<dbReference type="InterPro" id="IPR050545">
    <property type="entry name" value="Mycobact_MmpL"/>
</dbReference>
<feature type="domain" description="SSD" evidence="8">
    <location>
        <begin position="248"/>
        <end position="370"/>
    </location>
</feature>
<keyword evidence="5 7" id="KW-0472">Membrane</keyword>
<protein>
    <submittedName>
        <fullName evidence="9">MMPL family transporter</fullName>
    </submittedName>
</protein>
<feature type="transmembrane region" description="Helical" evidence="7">
    <location>
        <begin position="744"/>
        <end position="770"/>
    </location>
</feature>
<feature type="compositionally biased region" description="Basic and acidic residues" evidence="6">
    <location>
        <begin position="815"/>
        <end position="827"/>
    </location>
</feature>
<dbReference type="PANTHER" id="PTHR33406:SF12">
    <property type="entry name" value="BLR2997 PROTEIN"/>
    <property type="match status" value="1"/>
</dbReference>
<dbReference type="Pfam" id="PF03176">
    <property type="entry name" value="MMPL"/>
    <property type="match status" value="2"/>
</dbReference>
<keyword evidence="4 7" id="KW-1133">Transmembrane helix</keyword>
<proteinExistence type="predicted"/>
<evidence type="ECO:0000256" key="6">
    <source>
        <dbReference type="SAM" id="MobiDB-lite"/>
    </source>
</evidence>
<feature type="transmembrane region" description="Helical" evidence="7">
    <location>
        <begin position="719"/>
        <end position="738"/>
    </location>
</feature>
<feature type="transmembrane region" description="Helical" evidence="7">
    <location>
        <begin position="219"/>
        <end position="238"/>
    </location>
</feature>
<evidence type="ECO:0000256" key="3">
    <source>
        <dbReference type="ARBA" id="ARBA00022692"/>
    </source>
</evidence>
<dbReference type="PANTHER" id="PTHR33406">
    <property type="entry name" value="MEMBRANE PROTEIN MJ1562-RELATED"/>
    <property type="match status" value="1"/>
</dbReference>
<dbReference type="GO" id="GO:0005886">
    <property type="term" value="C:plasma membrane"/>
    <property type="evidence" value="ECO:0007669"/>
    <property type="project" value="UniProtKB-SubCell"/>
</dbReference>
<evidence type="ECO:0000259" key="8">
    <source>
        <dbReference type="PROSITE" id="PS50156"/>
    </source>
</evidence>
<feature type="transmembrane region" description="Helical" evidence="7">
    <location>
        <begin position="405"/>
        <end position="430"/>
    </location>
</feature>
<evidence type="ECO:0000256" key="4">
    <source>
        <dbReference type="ARBA" id="ARBA00022989"/>
    </source>
</evidence>
<reference evidence="9" key="2">
    <citation type="journal article" date="2024" name="Antonie Van Leeuwenhoek">
        <title>Roseihalotalea indica gen. nov., sp. nov., a halophilic Bacteroidetes from mesopelagic Southwest Indian Ocean with higher carbohydrate metabolic potential.</title>
        <authorList>
            <person name="Chen B."/>
            <person name="Zhang M."/>
            <person name="Lin D."/>
            <person name="Ye J."/>
            <person name="Tang K."/>
        </authorList>
    </citation>
    <scope>NUCLEOTIDE SEQUENCE</scope>
    <source>
        <strain evidence="9">TK19036</strain>
    </source>
</reference>
<dbReference type="InterPro" id="IPR004869">
    <property type="entry name" value="MMPL_dom"/>
</dbReference>
<keyword evidence="3 7" id="KW-0812">Transmembrane</keyword>
<accession>A0AA49JF25</accession>
<name>A0AA49JF25_9BACT</name>
<feature type="transmembrane region" description="Helical" evidence="7">
    <location>
        <begin position="345"/>
        <end position="371"/>
    </location>
</feature>
<feature type="domain" description="SSD" evidence="8">
    <location>
        <begin position="643"/>
        <end position="769"/>
    </location>
</feature>
<reference evidence="9" key="1">
    <citation type="journal article" date="2023" name="Comput. Struct. Biotechnol. J.">
        <title>Discovery of a novel marine Bacteroidetes with a rich repertoire of carbohydrate-active enzymes.</title>
        <authorList>
            <person name="Chen B."/>
            <person name="Liu G."/>
            <person name="Chen Q."/>
            <person name="Wang H."/>
            <person name="Liu L."/>
            <person name="Tang K."/>
        </authorList>
    </citation>
    <scope>NUCLEOTIDE SEQUENCE</scope>
    <source>
        <strain evidence="9">TK19036</strain>
    </source>
</reference>
<evidence type="ECO:0000313" key="9">
    <source>
        <dbReference type="EMBL" id="WKN38783.1"/>
    </source>
</evidence>
<feature type="region of interest" description="Disordered" evidence="6">
    <location>
        <begin position="806"/>
        <end position="827"/>
    </location>
</feature>
<keyword evidence="2" id="KW-1003">Cell membrane</keyword>
<dbReference type="Gene3D" id="1.20.1640.10">
    <property type="entry name" value="Multidrug efflux transporter AcrB transmembrane domain"/>
    <property type="match status" value="2"/>
</dbReference>
<dbReference type="AlphaFoldDB" id="A0AA49JF25"/>
<evidence type="ECO:0000256" key="2">
    <source>
        <dbReference type="ARBA" id="ARBA00022475"/>
    </source>
</evidence>
<feature type="transmembrane region" description="Helical" evidence="7">
    <location>
        <begin position="643"/>
        <end position="665"/>
    </location>
</feature>
<evidence type="ECO:0000256" key="7">
    <source>
        <dbReference type="SAM" id="Phobius"/>
    </source>
</evidence>
<feature type="transmembrane region" description="Helical" evidence="7">
    <location>
        <begin position="312"/>
        <end position="339"/>
    </location>
</feature>
<feature type="transmembrane region" description="Helical" evidence="7">
    <location>
        <begin position="617"/>
        <end position="636"/>
    </location>
</feature>
<sequence length="827" mass="92686">MWIKLAHFIFRFRLGLMLLLAAITLFFASKIPDLQLSYDYIEAVPSDDPSMIYYHQFKEQFGEDANLMVIGVQDTTLYQADNFRRFKYFSDEISKLPGVKYTVSLPQLQTLHKNTETKQFELQPLFPSIPEEQVQLDSLLDLARQLKFYSGQILNAENGATFILVAIENSTLNSDKREQLVPDIQQLGESFSEVTGIELHYAGIPFVRTVMNGKIRAELQIFLILSVAVTALILLFFFRSWDAVVFPLIVIGVMVVWSVGTLAWFGYEITVLSGLLPPIIVIIGIPNSVYLINKYHQEYSAHGDKIKALSSIIQKIGMATLITNVTTAIGFLVLIFTNISILEEFGLVAGVNILATFIVSIIVIPSVFSYLPPPSDRQLKHLRFSLLDRVLTQLDLLVHRHRYRVLFAAVIAVVIFSVGLLRMHAVSYLVDGVPADSQLKRDMEFFEDNFTGIMPMEVVVDTHKKRSVTRTSTLQQVEELENFLAQQEAIAQPISMVSFVKAARQAFYNNDSSFYALPNSRDKAFILRYLKNTEDNQSSTTGESPLNLLSGFADSTGQQLRLSLKVADIGSNKIKELVEDKIQPKVDEIFGDSDTEVFITGASLLFTKGNEFLIDNLLVSLLIAFGIIALIMALLFGSVRMIFISLIPNIIPLVITAGIMGFVGIPLKPSTAIIFSIVFGISVDDSIHFLAKYRQELKSNRFFVPLAISRSLRETGSSMIYTSIILFCGFIIFAGSSLSGTQYLGILTSLTLIIAMFTNLTVLPALLMAFDNGKGIAGKSEQPLFHLIEHYDEFYQEDEDEEIDLDRLDLPPGHRRNEPIADSQKEE</sequence>
<comment type="subcellular location">
    <subcellularLocation>
        <location evidence="1">Cell membrane</location>
        <topology evidence="1">Multi-pass membrane protein</topology>
    </subcellularLocation>
</comment>
<gene>
    <name evidence="9" type="ORF">K4G66_08715</name>
</gene>